<keyword evidence="1" id="KW-0732">Signal</keyword>
<feature type="signal peptide" evidence="1">
    <location>
        <begin position="1"/>
        <end position="23"/>
    </location>
</feature>
<proteinExistence type="predicted"/>
<keyword evidence="3" id="KW-1185">Reference proteome</keyword>
<dbReference type="RefSeq" id="WP_089373113.1">
    <property type="nucleotide sequence ID" value="NZ_BMEP01000004.1"/>
</dbReference>
<evidence type="ECO:0000313" key="3">
    <source>
        <dbReference type="Proteomes" id="UP000198379"/>
    </source>
</evidence>
<reference evidence="2 3" key="1">
    <citation type="submission" date="2017-06" db="EMBL/GenBank/DDBJ databases">
        <authorList>
            <person name="Kim H.J."/>
            <person name="Triplett B.A."/>
        </authorList>
    </citation>
    <scope>NUCLEOTIDE SEQUENCE [LARGE SCALE GENOMIC DNA]</scope>
    <source>
        <strain evidence="2 3">DSM 25597</strain>
    </source>
</reference>
<gene>
    <name evidence="2" type="ORF">SAMN06265376_107111</name>
</gene>
<dbReference type="AlphaFoldDB" id="A0A239C3S9"/>
<evidence type="ECO:0000313" key="2">
    <source>
        <dbReference type="EMBL" id="SNS14836.1"/>
    </source>
</evidence>
<organism evidence="2 3">
    <name type="scientific">Dokdonia pacifica</name>
    <dbReference type="NCBI Taxonomy" id="1627892"/>
    <lineage>
        <taxon>Bacteria</taxon>
        <taxon>Pseudomonadati</taxon>
        <taxon>Bacteroidota</taxon>
        <taxon>Flavobacteriia</taxon>
        <taxon>Flavobacteriales</taxon>
        <taxon>Flavobacteriaceae</taxon>
        <taxon>Dokdonia</taxon>
    </lineage>
</organism>
<dbReference type="EMBL" id="FZNY01000007">
    <property type="protein sequence ID" value="SNS14836.1"/>
    <property type="molecule type" value="Genomic_DNA"/>
</dbReference>
<dbReference type="Proteomes" id="UP000198379">
    <property type="component" value="Unassembled WGS sequence"/>
</dbReference>
<protein>
    <submittedName>
        <fullName evidence="2">Uncharacterized protein</fullName>
    </submittedName>
</protein>
<name>A0A239C3S9_9FLAO</name>
<accession>A0A239C3S9</accession>
<evidence type="ECO:0000256" key="1">
    <source>
        <dbReference type="SAM" id="SignalP"/>
    </source>
</evidence>
<feature type="chain" id="PRO_5012714924" evidence="1">
    <location>
        <begin position="24"/>
        <end position="219"/>
    </location>
</feature>
<sequence length="219" mass="24783">MKIKYIKTCVLVIILAVFSSCNNDDNEPDLSVDYYPFTAADTENLLVDVPEVSDVLTYTNQQGEELSFQVSRSINGPTRSSTLINFAFRAGENTFRYDVQNIEMDFLGSPDPSKVFTFAIGKTPDNELKGIIEFVLWNAIDDSTISSTETIVLDFDASTTQLSFNGMVYENVITIYSQNEASIGTYFGVERNMHTIYYDKNYGIVGFDDTFDNEWRIEN</sequence>
<dbReference type="PROSITE" id="PS51257">
    <property type="entry name" value="PROKAR_LIPOPROTEIN"/>
    <property type="match status" value="1"/>
</dbReference>
<dbReference type="OrthoDB" id="1445836at2"/>